<dbReference type="InterPro" id="IPR001029">
    <property type="entry name" value="Flagellin_N"/>
</dbReference>
<protein>
    <recommendedName>
        <fullName evidence="1">Flagellin N-terminal domain-containing protein</fullName>
    </recommendedName>
</protein>
<evidence type="ECO:0000313" key="2">
    <source>
        <dbReference type="EMBL" id="SUZ72148.1"/>
    </source>
</evidence>
<evidence type="ECO:0000259" key="1">
    <source>
        <dbReference type="Pfam" id="PF00669"/>
    </source>
</evidence>
<feature type="domain" description="Flagellin N-terminal" evidence="1">
    <location>
        <begin position="14"/>
        <end position="137"/>
    </location>
</feature>
<reference evidence="2" key="1">
    <citation type="submission" date="2018-05" db="EMBL/GenBank/DDBJ databases">
        <authorList>
            <person name="Lanie J.A."/>
            <person name="Ng W.-L."/>
            <person name="Kazmierczak K.M."/>
            <person name="Andrzejewski T.M."/>
            <person name="Davidsen T.M."/>
            <person name="Wayne K.J."/>
            <person name="Tettelin H."/>
            <person name="Glass J.I."/>
            <person name="Rusch D."/>
            <person name="Podicherti R."/>
            <person name="Tsui H.-C.T."/>
            <person name="Winkler M.E."/>
        </authorList>
    </citation>
    <scope>NUCLEOTIDE SEQUENCE</scope>
</reference>
<dbReference type="AlphaFoldDB" id="A0A381PZR3"/>
<dbReference type="GO" id="GO:0005198">
    <property type="term" value="F:structural molecule activity"/>
    <property type="evidence" value="ECO:0007669"/>
    <property type="project" value="InterPro"/>
</dbReference>
<name>A0A381PZR3_9ZZZZ</name>
<organism evidence="2">
    <name type="scientific">marine metagenome</name>
    <dbReference type="NCBI Taxonomy" id="408172"/>
    <lineage>
        <taxon>unclassified sequences</taxon>
        <taxon>metagenomes</taxon>
        <taxon>ecological metagenomes</taxon>
    </lineage>
</organism>
<dbReference type="InterPro" id="IPR001492">
    <property type="entry name" value="Flagellin"/>
</dbReference>
<sequence length="433" mass="48226">MRVTEVTKRDHVVDNIQRSSGKLQDIQVQMATGRRLNKTSDDPIGAARSQDIVTTMSSQTQLLQNVEDNIGWLQRSELEIGGINEMLGQIRTLALSQSGSDSNEETRQMVAREFSAASRTLFDIGNAREGKLYLFSGIKSLSPALKKNDIFQPAKVEKKGVVQKDIRELLDVKQFRAQFEGFSTNNYRIKVTKGGVWGQARVKISDDDGRTWSKEQTLRPVTHVFNPDGKFNDQVVLKFSDQEGRLGNVLPRQFDFNSEKSAEFDIDSLGILFPEGIEFVYQPNPEVSYNGSVNKKEALISNGLTIPVNVTAQELLFGEGENGVDTFSLLAAMERALLANDGTAIANRLGQLELAQNQILKQQADVGNTIRELYATQAKLENQQFEKERQLSDIQDLDIAEATVDLKVAEANNKLSLNTGARLIQPTLSDFLR</sequence>
<dbReference type="EMBL" id="UINC01001145">
    <property type="protein sequence ID" value="SUZ72148.1"/>
    <property type="molecule type" value="Genomic_DNA"/>
</dbReference>
<dbReference type="Gene3D" id="1.20.1330.10">
    <property type="entry name" value="f41 fragment of flagellin, N-terminal domain"/>
    <property type="match status" value="2"/>
</dbReference>
<accession>A0A381PZR3</accession>
<dbReference type="GO" id="GO:0009288">
    <property type="term" value="C:bacterial-type flagellum"/>
    <property type="evidence" value="ECO:0007669"/>
    <property type="project" value="InterPro"/>
</dbReference>
<proteinExistence type="predicted"/>
<gene>
    <name evidence="2" type="ORF">METZ01_LOCUS25002</name>
</gene>
<dbReference type="Pfam" id="PF00669">
    <property type="entry name" value="Flagellin_N"/>
    <property type="match status" value="1"/>
</dbReference>
<dbReference type="SUPFAM" id="SSF64518">
    <property type="entry name" value="Phase 1 flagellin"/>
    <property type="match status" value="1"/>
</dbReference>
<dbReference type="PANTHER" id="PTHR42792">
    <property type="entry name" value="FLAGELLIN"/>
    <property type="match status" value="1"/>
</dbReference>
<dbReference type="PANTHER" id="PTHR42792:SF1">
    <property type="entry name" value="FLAGELLAR HOOK-ASSOCIATED PROTEIN 3"/>
    <property type="match status" value="1"/>
</dbReference>